<feature type="compositionally biased region" description="Basic and acidic residues" evidence="7">
    <location>
        <begin position="33"/>
        <end position="46"/>
    </location>
</feature>
<dbReference type="Pfam" id="PF00045">
    <property type="entry name" value="Hemopexin"/>
    <property type="match status" value="1"/>
</dbReference>
<evidence type="ECO:0000313" key="8">
    <source>
        <dbReference type="Ensembl" id="ENSNMLP00000043218.1"/>
    </source>
</evidence>
<evidence type="ECO:0000313" key="9">
    <source>
        <dbReference type="Proteomes" id="UP000694523"/>
    </source>
</evidence>
<dbReference type="InterPro" id="IPR036375">
    <property type="entry name" value="Hemopexin-like_dom_sf"/>
</dbReference>
<feature type="compositionally biased region" description="Polar residues" evidence="7">
    <location>
        <begin position="1"/>
        <end position="11"/>
    </location>
</feature>
<name>A0A8C6V5M0_9GOBI</name>
<evidence type="ECO:0000256" key="6">
    <source>
        <dbReference type="PROSITE-ProRule" id="PRU01011"/>
    </source>
</evidence>
<dbReference type="Ensembl" id="ENSNMLT00000047989.1">
    <property type="protein sequence ID" value="ENSNMLP00000043218.1"/>
    <property type="gene ID" value="ENSNMLG00000026191.1"/>
</dbReference>
<keyword evidence="9" id="KW-1185">Reference proteome</keyword>
<dbReference type="AlphaFoldDB" id="A0A8C6V5M0"/>
<proteinExistence type="predicted"/>
<evidence type="ECO:0000256" key="1">
    <source>
        <dbReference type="ARBA" id="ARBA00004613"/>
    </source>
</evidence>
<feature type="compositionally biased region" description="Basic and acidic residues" evidence="7">
    <location>
        <begin position="12"/>
        <end position="22"/>
    </location>
</feature>
<evidence type="ECO:0000256" key="7">
    <source>
        <dbReference type="SAM" id="MobiDB-lite"/>
    </source>
</evidence>
<evidence type="ECO:0000256" key="3">
    <source>
        <dbReference type="ARBA" id="ARBA00022729"/>
    </source>
</evidence>
<dbReference type="Gene3D" id="2.110.10.10">
    <property type="entry name" value="Hemopexin-like domain"/>
    <property type="match status" value="2"/>
</dbReference>
<dbReference type="PANTHER" id="PTHR22917:SF10">
    <property type="entry name" value="HEMOPEXIN"/>
    <property type="match status" value="1"/>
</dbReference>
<dbReference type="CDD" id="cd00094">
    <property type="entry name" value="HX"/>
    <property type="match status" value="1"/>
</dbReference>
<feature type="repeat" description="Hemopexin" evidence="6">
    <location>
        <begin position="332"/>
        <end position="376"/>
    </location>
</feature>
<sequence length="428" mass="48869">MCTCFVSVSSDKPNDKGDDQGRGRKPVQPPAYGHEEGHSRGRGHDHAHHAVDYDRCHDLETDAATVNQEGVPYFFKRDHLFKGFHGDAELANETFSELDDHHNLDHVDAALFMHHEDDPDLHNHFFFFLNEKVFSYYQNKVVEGYPKDISEVFPGIPDHLEAAVECPKIDCDEDSVIFFKGHDIYHYHMNTQTVDKKHFESMPNCTSAFHFMENYYCFHGHQFSKFNPKPERCTASDDDDHVEREKCSRVHLDALTSDDAGNVYAFRSDDNITVEAIDSAFKEIHSDLDAVFSYDNHLYMIKDDNVHVYKIGEPHIHLDGYPKTLKEELGVEGHVDTAMVCNDHPHIAHIIQGNKMFDVDMKATPREPTNERPLSLFKHVDTAMCGPKGVTVVVGNHFYHFDSVMIMVAARALPEQHRVSSGLFGCDH</sequence>
<evidence type="ECO:0000256" key="5">
    <source>
        <dbReference type="ARBA" id="ARBA00023180"/>
    </source>
</evidence>
<accession>A0A8C6V5M0</accession>
<dbReference type="InterPro" id="IPR051298">
    <property type="entry name" value="Heme_transport/Cell_adhesion"/>
</dbReference>
<comment type="subcellular location">
    <subcellularLocation>
        <location evidence="1">Secreted</location>
    </subcellularLocation>
</comment>
<dbReference type="SMART" id="SM00120">
    <property type="entry name" value="HX"/>
    <property type="match status" value="3"/>
</dbReference>
<keyword evidence="4" id="KW-0677">Repeat</keyword>
<dbReference type="PROSITE" id="PS51642">
    <property type="entry name" value="HEMOPEXIN_2"/>
    <property type="match status" value="3"/>
</dbReference>
<dbReference type="SUPFAM" id="SSF50923">
    <property type="entry name" value="Hemopexin-like domain"/>
    <property type="match status" value="2"/>
</dbReference>
<organism evidence="8 9">
    <name type="scientific">Neogobius melanostomus</name>
    <name type="common">round goby</name>
    <dbReference type="NCBI Taxonomy" id="47308"/>
    <lineage>
        <taxon>Eukaryota</taxon>
        <taxon>Metazoa</taxon>
        <taxon>Chordata</taxon>
        <taxon>Craniata</taxon>
        <taxon>Vertebrata</taxon>
        <taxon>Euteleostomi</taxon>
        <taxon>Actinopterygii</taxon>
        <taxon>Neopterygii</taxon>
        <taxon>Teleostei</taxon>
        <taxon>Neoteleostei</taxon>
        <taxon>Acanthomorphata</taxon>
        <taxon>Gobiaria</taxon>
        <taxon>Gobiiformes</taxon>
        <taxon>Gobioidei</taxon>
        <taxon>Gobiidae</taxon>
        <taxon>Benthophilinae</taxon>
        <taxon>Neogobiini</taxon>
        <taxon>Neogobius</taxon>
    </lineage>
</organism>
<dbReference type="PANTHER" id="PTHR22917">
    <property type="entry name" value="HEMOPEXIN DOMAIN-CONTAINING PROTEIN"/>
    <property type="match status" value="1"/>
</dbReference>
<reference evidence="8" key="2">
    <citation type="submission" date="2025-09" db="UniProtKB">
        <authorList>
            <consortium name="Ensembl"/>
        </authorList>
    </citation>
    <scope>IDENTIFICATION</scope>
</reference>
<dbReference type="InterPro" id="IPR018487">
    <property type="entry name" value="Hemopexin-like_repeat"/>
</dbReference>
<dbReference type="GO" id="GO:0005615">
    <property type="term" value="C:extracellular space"/>
    <property type="evidence" value="ECO:0007669"/>
    <property type="project" value="TreeGrafter"/>
</dbReference>
<keyword evidence="2" id="KW-0964">Secreted</keyword>
<dbReference type="InterPro" id="IPR000585">
    <property type="entry name" value="Hemopexin-like_dom"/>
</dbReference>
<feature type="region of interest" description="Disordered" evidence="7">
    <location>
        <begin position="1"/>
        <end position="46"/>
    </location>
</feature>
<evidence type="ECO:0000256" key="4">
    <source>
        <dbReference type="ARBA" id="ARBA00022737"/>
    </source>
</evidence>
<reference evidence="8" key="1">
    <citation type="submission" date="2025-08" db="UniProtKB">
        <authorList>
            <consortium name="Ensembl"/>
        </authorList>
    </citation>
    <scope>IDENTIFICATION</scope>
</reference>
<protein>
    <submittedName>
        <fullName evidence="8">Hemopexin a</fullName>
    </submittedName>
</protein>
<keyword evidence="3" id="KW-0732">Signal</keyword>
<feature type="repeat" description="Hemopexin" evidence="6">
    <location>
        <begin position="104"/>
        <end position="156"/>
    </location>
</feature>
<feature type="repeat" description="Hemopexin" evidence="6">
    <location>
        <begin position="157"/>
        <end position="205"/>
    </location>
</feature>
<keyword evidence="5" id="KW-0325">Glycoprotein</keyword>
<dbReference type="Proteomes" id="UP000694523">
    <property type="component" value="Unplaced"/>
</dbReference>
<evidence type="ECO:0000256" key="2">
    <source>
        <dbReference type="ARBA" id="ARBA00022525"/>
    </source>
</evidence>